<proteinExistence type="inferred from homology"/>
<dbReference type="PROSITE" id="PS50011">
    <property type="entry name" value="PROTEIN_KINASE_DOM"/>
    <property type="match status" value="1"/>
</dbReference>
<dbReference type="InterPro" id="IPR011992">
    <property type="entry name" value="EF-hand-dom_pair"/>
</dbReference>
<dbReference type="Pfam" id="PF13499">
    <property type="entry name" value="EF-hand_7"/>
    <property type="match status" value="1"/>
</dbReference>
<dbReference type="SMART" id="SM00054">
    <property type="entry name" value="EFh"/>
    <property type="match status" value="3"/>
</dbReference>
<feature type="region of interest" description="Disordered" evidence="12">
    <location>
        <begin position="1"/>
        <end position="27"/>
    </location>
</feature>
<dbReference type="Pfam" id="PF13833">
    <property type="entry name" value="EF-hand_8"/>
    <property type="match status" value="1"/>
</dbReference>
<comment type="catalytic activity">
    <reaction evidence="11">
        <text>L-seryl-[protein] + ATP = O-phospho-L-seryl-[protein] + ADP + H(+)</text>
        <dbReference type="Rhea" id="RHEA:17989"/>
        <dbReference type="Rhea" id="RHEA-COMP:9863"/>
        <dbReference type="Rhea" id="RHEA-COMP:11604"/>
        <dbReference type="ChEBI" id="CHEBI:15378"/>
        <dbReference type="ChEBI" id="CHEBI:29999"/>
        <dbReference type="ChEBI" id="CHEBI:30616"/>
        <dbReference type="ChEBI" id="CHEBI:83421"/>
        <dbReference type="ChEBI" id="CHEBI:456216"/>
        <dbReference type="EC" id="2.7.11.1"/>
    </reaction>
</comment>
<evidence type="ECO:0000259" key="14">
    <source>
        <dbReference type="PROSITE" id="PS50222"/>
    </source>
</evidence>
<dbReference type="PROSITE" id="PS00018">
    <property type="entry name" value="EF_HAND_1"/>
    <property type="match status" value="1"/>
</dbReference>
<evidence type="ECO:0000256" key="7">
    <source>
        <dbReference type="ARBA" id="ARBA00022777"/>
    </source>
</evidence>
<evidence type="ECO:0000256" key="6">
    <source>
        <dbReference type="ARBA" id="ARBA00022741"/>
    </source>
</evidence>
<dbReference type="AlphaFoldDB" id="A0A6A2X941"/>
<dbReference type="EMBL" id="VEPZ02001667">
    <property type="protein sequence ID" value="KAE8663745.1"/>
    <property type="molecule type" value="Genomic_DNA"/>
</dbReference>
<keyword evidence="3" id="KW-0723">Serine/threonine-protein kinase</keyword>
<evidence type="ECO:0000256" key="10">
    <source>
        <dbReference type="ARBA" id="ARBA00047899"/>
    </source>
</evidence>
<gene>
    <name evidence="15" type="ORF">F3Y22_tig00112912pilonHSYRG00003</name>
</gene>
<feature type="domain" description="EF-hand" evidence="14">
    <location>
        <begin position="291"/>
        <end position="326"/>
    </location>
</feature>
<dbReference type="CDD" id="cd00051">
    <property type="entry name" value="EFh"/>
    <property type="match status" value="2"/>
</dbReference>
<feature type="compositionally biased region" description="Basic and acidic residues" evidence="12">
    <location>
        <begin position="18"/>
        <end position="27"/>
    </location>
</feature>
<evidence type="ECO:0000256" key="8">
    <source>
        <dbReference type="ARBA" id="ARBA00022837"/>
    </source>
</evidence>
<evidence type="ECO:0000256" key="9">
    <source>
        <dbReference type="ARBA" id="ARBA00022840"/>
    </source>
</evidence>
<keyword evidence="5" id="KW-0808">Transferase</keyword>
<keyword evidence="6" id="KW-0547">Nucleotide-binding</keyword>
<feature type="domain" description="EF-hand" evidence="14">
    <location>
        <begin position="366"/>
        <end position="396"/>
    </location>
</feature>
<dbReference type="Pfam" id="PF00069">
    <property type="entry name" value="Pkinase"/>
    <property type="match status" value="1"/>
</dbReference>
<comment type="caution">
    <text evidence="15">The sequence shown here is derived from an EMBL/GenBank/DDBJ whole genome shotgun (WGS) entry which is preliminary data.</text>
</comment>
<dbReference type="SUPFAM" id="SSF56112">
    <property type="entry name" value="Protein kinase-like (PK-like)"/>
    <property type="match status" value="1"/>
</dbReference>
<feature type="compositionally biased region" description="Gly residues" evidence="12">
    <location>
        <begin position="1"/>
        <end position="10"/>
    </location>
</feature>
<dbReference type="PROSITE" id="PS50222">
    <property type="entry name" value="EF_HAND_2"/>
    <property type="match status" value="3"/>
</dbReference>
<evidence type="ECO:0000256" key="2">
    <source>
        <dbReference type="ARBA" id="ARBA00012513"/>
    </source>
</evidence>
<evidence type="ECO:0000256" key="3">
    <source>
        <dbReference type="ARBA" id="ARBA00022527"/>
    </source>
</evidence>
<dbReference type="SUPFAM" id="SSF47473">
    <property type="entry name" value="EF-hand"/>
    <property type="match status" value="1"/>
</dbReference>
<dbReference type="SMART" id="SM00220">
    <property type="entry name" value="S_TKc"/>
    <property type="match status" value="1"/>
</dbReference>
<keyword evidence="4" id="KW-0597">Phosphoprotein</keyword>
<evidence type="ECO:0000256" key="11">
    <source>
        <dbReference type="ARBA" id="ARBA00048679"/>
    </source>
</evidence>
<dbReference type="Gene3D" id="1.10.510.10">
    <property type="entry name" value="Transferase(Phosphotransferase) domain 1"/>
    <property type="match status" value="1"/>
</dbReference>
<evidence type="ECO:0000256" key="12">
    <source>
        <dbReference type="SAM" id="MobiDB-lite"/>
    </source>
</evidence>
<dbReference type="Gene3D" id="1.10.238.10">
    <property type="entry name" value="EF-hand"/>
    <property type="match status" value="3"/>
</dbReference>
<keyword evidence="8" id="KW-0106">Calcium</keyword>
<feature type="domain" description="EF-hand" evidence="14">
    <location>
        <begin position="327"/>
        <end position="362"/>
    </location>
</feature>
<sequence>MGNACRGGGHIHQSFYQPEEHDSIDRGTDHQACNVLGHKTPSIRDLYTIGRKLGQGQIGTTYLCTEISTGIQYACKSICKRKLISKEDVRREIQIIHHLAGHENIVKIKSAYEDSLCAYCDGALLWRRIVRSYHPKRALHREEGGCIDKDYSRSEVRITSPRKYSSSITDQKQMYGLQELYYILLSGVPPFWAGDIDFESDPWPVISDSAKDLIRKMSCSRPSERLTAHEVVCHPWICENAPDKAPDPAVLSRLKKFSAMNKLKKMALRVIAESLSEEEIAAGLQRYGSTLKDTEIQEHMNAPDADNNGSIDYEEFMDATVHLNKLEREEHLLEAFKYFDKDNSCYITVNELQQACAEHYITDVLIDDIIREVDQYNDGIIDYVEFVAMMQKGNSGIGRRTMQNSLNMRMRDTIGTL</sequence>
<dbReference type="FunFam" id="1.10.238.10:FF:000001">
    <property type="entry name" value="Calmodulin 1"/>
    <property type="match status" value="1"/>
</dbReference>
<protein>
    <recommendedName>
        <fullName evidence="2">non-specific serine/threonine protein kinase</fullName>
        <ecNumber evidence="2">2.7.11.1</ecNumber>
    </recommendedName>
</protein>
<dbReference type="Gene3D" id="3.30.200.20">
    <property type="entry name" value="Phosphorylase Kinase, domain 1"/>
    <property type="match status" value="1"/>
</dbReference>
<keyword evidence="9" id="KW-0067">ATP-binding</keyword>
<organism evidence="15 16">
    <name type="scientific">Hibiscus syriacus</name>
    <name type="common">Rose of Sharon</name>
    <dbReference type="NCBI Taxonomy" id="106335"/>
    <lineage>
        <taxon>Eukaryota</taxon>
        <taxon>Viridiplantae</taxon>
        <taxon>Streptophyta</taxon>
        <taxon>Embryophyta</taxon>
        <taxon>Tracheophyta</taxon>
        <taxon>Spermatophyta</taxon>
        <taxon>Magnoliopsida</taxon>
        <taxon>eudicotyledons</taxon>
        <taxon>Gunneridae</taxon>
        <taxon>Pentapetalae</taxon>
        <taxon>rosids</taxon>
        <taxon>malvids</taxon>
        <taxon>Malvales</taxon>
        <taxon>Malvaceae</taxon>
        <taxon>Malvoideae</taxon>
        <taxon>Hibiscus</taxon>
    </lineage>
</organism>
<keyword evidence="7 15" id="KW-0418">Kinase</keyword>
<feature type="domain" description="Protein kinase" evidence="13">
    <location>
        <begin position="1"/>
        <end position="237"/>
    </location>
</feature>
<dbReference type="GO" id="GO:0005524">
    <property type="term" value="F:ATP binding"/>
    <property type="evidence" value="ECO:0007669"/>
    <property type="project" value="UniProtKB-KW"/>
</dbReference>
<dbReference type="GO" id="GO:0005509">
    <property type="term" value="F:calcium ion binding"/>
    <property type="evidence" value="ECO:0007669"/>
    <property type="project" value="InterPro"/>
</dbReference>
<evidence type="ECO:0000313" key="16">
    <source>
        <dbReference type="Proteomes" id="UP000436088"/>
    </source>
</evidence>
<dbReference type="InterPro" id="IPR000719">
    <property type="entry name" value="Prot_kinase_dom"/>
</dbReference>
<comment type="catalytic activity">
    <reaction evidence="10">
        <text>L-threonyl-[protein] + ATP = O-phospho-L-threonyl-[protein] + ADP + H(+)</text>
        <dbReference type="Rhea" id="RHEA:46608"/>
        <dbReference type="Rhea" id="RHEA-COMP:11060"/>
        <dbReference type="Rhea" id="RHEA-COMP:11605"/>
        <dbReference type="ChEBI" id="CHEBI:15378"/>
        <dbReference type="ChEBI" id="CHEBI:30013"/>
        <dbReference type="ChEBI" id="CHEBI:30616"/>
        <dbReference type="ChEBI" id="CHEBI:61977"/>
        <dbReference type="ChEBI" id="CHEBI:456216"/>
        <dbReference type="EC" id="2.7.11.1"/>
    </reaction>
</comment>
<reference evidence="15" key="1">
    <citation type="submission" date="2019-09" db="EMBL/GenBank/DDBJ databases">
        <title>Draft genome information of white flower Hibiscus syriacus.</title>
        <authorList>
            <person name="Kim Y.-M."/>
        </authorList>
    </citation>
    <scope>NUCLEOTIDE SEQUENCE [LARGE SCALE GENOMIC DNA]</scope>
    <source>
        <strain evidence="15">YM2019G1</strain>
    </source>
</reference>
<name>A0A6A2X941_HIBSY</name>
<dbReference type="InterPro" id="IPR018247">
    <property type="entry name" value="EF_Hand_1_Ca_BS"/>
</dbReference>
<dbReference type="InterPro" id="IPR050205">
    <property type="entry name" value="CDPK_Ser/Thr_kinases"/>
</dbReference>
<dbReference type="EC" id="2.7.11.1" evidence="2"/>
<dbReference type="InterPro" id="IPR002048">
    <property type="entry name" value="EF_hand_dom"/>
</dbReference>
<keyword evidence="16" id="KW-1185">Reference proteome</keyword>
<accession>A0A6A2X941</accession>
<dbReference type="InterPro" id="IPR011009">
    <property type="entry name" value="Kinase-like_dom_sf"/>
</dbReference>
<evidence type="ECO:0000259" key="13">
    <source>
        <dbReference type="PROSITE" id="PS50011"/>
    </source>
</evidence>
<dbReference type="GO" id="GO:0004674">
    <property type="term" value="F:protein serine/threonine kinase activity"/>
    <property type="evidence" value="ECO:0007669"/>
    <property type="project" value="UniProtKB-KW"/>
</dbReference>
<evidence type="ECO:0000313" key="15">
    <source>
        <dbReference type="EMBL" id="KAE8663745.1"/>
    </source>
</evidence>
<evidence type="ECO:0000256" key="1">
    <source>
        <dbReference type="ARBA" id="ARBA00005354"/>
    </source>
</evidence>
<evidence type="ECO:0000256" key="5">
    <source>
        <dbReference type="ARBA" id="ARBA00022679"/>
    </source>
</evidence>
<dbReference type="Proteomes" id="UP000436088">
    <property type="component" value="Unassembled WGS sequence"/>
</dbReference>
<comment type="similarity">
    <text evidence="1">Belongs to the protein kinase superfamily. CAMK Ser/Thr protein kinase family. CaMK subfamily.</text>
</comment>
<evidence type="ECO:0000256" key="4">
    <source>
        <dbReference type="ARBA" id="ARBA00022553"/>
    </source>
</evidence>
<dbReference type="PANTHER" id="PTHR24349">
    <property type="entry name" value="SERINE/THREONINE-PROTEIN KINASE"/>
    <property type="match status" value="1"/>
</dbReference>